<feature type="chain" id="PRO_5008582283" evidence="3">
    <location>
        <begin position="19"/>
        <end position="149"/>
    </location>
</feature>
<sequence length="149" mass="15624">MPYPLILIATIIATGSCGLTNTQPSREEVTAAEETGAPEGEASVYAKDTNSSTDGLDEKELDPVTIDFSNNSSFDIGSSMNGTSSKQVSSIDSSTSEVPSNSSAKECTSKEPSDVYAHLLAAKCMGSLLLFYFVTCLYLAARAGPLVVH</sequence>
<name>A0A1B6EQB2_9HEMI</name>
<proteinExistence type="predicted"/>
<organism evidence="4">
    <name type="scientific">Cuerna arida</name>
    <dbReference type="NCBI Taxonomy" id="1464854"/>
    <lineage>
        <taxon>Eukaryota</taxon>
        <taxon>Metazoa</taxon>
        <taxon>Ecdysozoa</taxon>
        <taxon>Arthropoda</taxon>
        <taxon>Hexapoda</taxon>
        <taxon>Insecta</taxon>
        <taxon>Pterygota</taxon>
        <taxon>Neoptera</taxon>
        <taxon>Paraneoptera</taxon>
        <taxon>Hemiptera</taxon>
        <taxon>Auchenorrhyncha</taxon>
        <taxon>Membracoidea</taxon>
        <taxon>Cicadellidae</taxon>
        <taxon>Cicadellinae</taxon>
        <taxon>Proconiini</taxon>
        <taxon>Cuerna</taxon>
    </lineage>
</organism>
<evidence type="ECO:0000256" key="2">
    <source>
        <dbReference type="SAM" id="Phobius"/>
    </source>
</evidence>
<keyword evidence="3" id="KW-0732">Signal</keyword>
<gene>
    <name evidence="4" type="ORF">g.23594</name>
</gene>
<evidence type="ECO:0000313" key="4">
    <source>
        <dbReference type="EMBL" id="JAS40129.1"/>
    </source>
</evidence>
<accession>A0A1B6EQB2</accession>
<keyword evidence="2" id="KW-1133">Transmembrane helix</keyword>
<feature type="transmembrane region" description="Helical" evidence="2">
    <location>
        <begin position="115"/>
        <end position="141"/>
    </location>
</feature>
<feature type="compositionally biased region" description="Polar residues" evidence="1">
    <location>
        <begin position="67"/>
        <end position="106"/>
    </location>
</feature>
<dbReference type="AlphaFoldDB" id="A0A1B6EQB2"/>
<keyword evidence="2" id="KW-0472">Membrane</keyword>
<evidence type="ECO:0000256" key="3">
    <source>
        <dbReference type="SAM" id="SignalP"/>
    </source>
</evidence>
<feature type="region of interest" description="Disordered" evidence="1">
    <location>
        <begin position="19"/>
        <end position="108"/>
    </location>
</feature>
<dbReference type="EMBL" id="GECZ01029640">
    <property type="protein sequence ID" value="JAS40129.1"/>
    <property type="molecule type" value="Transcribed_RNA"/>
</dbReference>
<reference evidence="4" key="1">
    <citation type="submission" date="2015-11" db="EMBL/GenBank/DDBJ databases">
        <title>De novo transcriptome assembly of four potential Pierce s Disease insect vectors from Arizona vineyards.</title>
        <authorList>
            <person name="Tassone E.E."/>
        </authorList>
    </citation>
    <scope>NUCLEOTIDE SEQUENCE</scope>
</reference>
<protein>
    <submittedName>
        <fullName evidence="4">Uncharacterized protein</fullName>
    </submittedName>
</protein>
<evidence type="ECO:0000256" key="1">
    <source>
        <dbReference type="SAM" id="MobiDB-lite"/>
    </source>
</evidence>
<feature type="compositionally biased region" description="Low complexity" evidence="1">
    <location>
        <begin position="32"/>
        <end position="42"/>
    </location>
</feature>
<keyword evidence="2" id="KW-0812">Transmembrane</keyword>
<feature type="signal peptide" evidence="3">
    <location>
        <begin position="1"/>
        <end position="18"/>
    </location>
</feature>